<keyword evidence="2" id="KW-1185">Reference proteome</keyword>
<organism evidence="1 2">
    <name type="scientific">Halteria grandinella</name>
    <dbReference type="NCBI Taxonomy" id="5974"/>
    <lineage>
        <taxon>Eukaryota</taxon>
        <taxon>Sar</taxon>
        <taxon>Alveolata</taxon>
        <taxon>Ciliophora</taxon>
        <taxon>Intramacronucleata</taxon>
        <taxon>Spirotrichea</taxon>
        <taxon>Stichotrichia</taxon>
        <taxon>Sporadotrichida</taxon>
        <taxon>Halteriidae</taxon>
        <taxon>Halteria</taxon>
    </lineage>
</organism>
<evidence type="ECO:0000313" key="2">
    <source>
        <dbReference type="Proteomes" id="UP000785679"/>
    </source>
</evidence>
<dbReference type="Proteomes" id="UP000785679">
    <property type="component" value="Unassembled WGS sequence"/>
</dbReference>
<gene>
    <name evidence="1" type="ORF">FGO68_gene9771</name>
</gene>
<dbReference type="EMBL" id="RRYP01013649">
    <property type="protein sequence ID" value="TNV76410.1"/>
    <property type="molecule type" value="Genomic_DNA"/>
</dbReference>
<reference evidence="1" key="1">
    <citation type="submission" date="2019-06" db="EMBL/GenBank/DDBJ databases">
        <authorList>
            <person name="Zheng W."/>
        </authorList>
    </citation>
    <scope>NUCLEOTIDE SEQUENCE</scope>
    <source>
        <strain evidence="1">QDHG01</strain>
    </source>
</reference>
<comment type="caution">
    <text evidence="1">The sequence shown here is derived from an EMBL/GenBank/DDBJ whole genome shotgun (WGS) entry which is preliminary data.</text>
</comment>
<proteinExistence type="predicted"/>
<name>A0A8J8NKR6_HALGN</name>
<dbReference type="AlphaFoldDB" id="A0A8J8NKR6"/>
<sequence length="182" mass="20266">MSNLLNPLLLISVKKAKQKSLISLIFTCKLALRNSSALVVISITTLRVDHLIISLAVKSMYAQLVHKKIGIAVMQMENTHIYKIKQSSNYLRVKQLEIYSFANVANSHQQINIAGNTKISCAQNVWSNSVSIITQIGRKQKGSIQKRLGKLFIIGQSHGLLKALSRLEILSKIRKASTQTKT</sequence>
<protein>
    <submittedName>
        <fullName evidence="1">Uncharacterized protein</fullName>
    </submittedName>
</protein>
<evidence type="ECO:0000313" key="1">
    <source>
        <dbReference type="EMBL" id="TNV76410.1"/>
    </source>
</evidence>
<accession>A0A8J8NKR6</accession>